<dbReference type="GO" id="GO:0097320">
    <property type="term" value="P:plasma membrane tubulation"/>
    <property type="evidence" value="ECO:0007669"/>
    <property type="project" value="TreeGrafter"/>
</dbReference>
<dbReference type="SUPFAM" id="SSF64268">
    <property type="entry name" value="PX domain"/>
    <property type="match status" value="1"/>
</dbReference>
<protein>
    <recommendedName>
        <fullName evidence="1">PX domain-containing protein</fullName>
    </recommendedName>
</protein>
<name>W4FZ38_APHAT</name>
<dbReference type="STRING" id="112090.W4FZ38"/>
<dbReference type="GO" id="GO:0035091">
    <property type="term" value="F:phosphatidylinositol binding"/>
    <property type="evidence" value="ECO:0007669"/>
    <property type="project" value="InterPro"/>
</dbReference>
<dbReference type="PROSITE" id="PS50195">
    <property type="entry name" value="PX"/>
    <property type="match status" value="1"/>
</dbReference>
<feature type="domain" description="PX" evidence="1">
    <location>
        <begin position="1"/>
        <end position="109"/>
    </location>
</feature>
<dbReference type="Gene3D" id="3.30.1520.10">
    <property type="entry name" value="Phox-like domain"/>
    <property type="match status" value="1"/>
</dbReference>
<dbReference type="OrthoDB" id="10254720at2759"/>
<proteinExistence type="predicted"/>
<evidence type="ECO:0000313" key="2">
    <source>
        <dbReference type="EMBL" id="ETV71948.1"/>
    </source>
</evidence>
<dbReference type="RefSeq" id="XP_009838391.1">
    <property type="nucleotide sequence ID" value="XM_009840089.1"/>
</dbReference>
<dbReference type="GeneID" id="20814775"/>
<dbReference type="VEuPathDB" id="FungiDB:H257_12779"/>
<sequence length="248" mass="27536">MNVSALITGHETVGDHTEFVVQISCSGVVWLISRRFSDFDQLHCKLESVFHDSLTVRLPEKQWFGRFDPNFISKRQAGLQLYLDGLLQVPGILDDRSLQHFFEIEKNVELHTDHIRHSSLSIGSTGHLKHISETDRWQLIVEKAEHALIDISEVPEPLEVDQARQKRAEVLAAYAATSSEADGVPNALKTAPASLDTVPVPHAATSQYLAALHDRLDKSLCSKQTIAVPNDDLIAFMPPPVDTIVAAH</sequence>
<dbReference type="InterPro" id="IPR001683">
    <property type="entry name" value="PX_dom"/>
</dbReference>
<dbReference type="GO" id="GO:0031410">
    <property type="term" value="C:cytoplasmic vesicle"/>
    <property type="evidence" value="ECO:0007669"/>
    <property type="project" value="TreeGrafter"/>
</dbReference>
<dbReference type="PANTHER" id="PTHR45827:SF1">
    <property type="entry name" value="SORTING NEXIN"/>
    <property type="match status" value="1"/>
</dbReference>
<dbReference type="GO" id="GO:0006897">
    <property type="term" value="P:endocytosis"/>
    <property type="evidence" value="ECO:0007669"/>
    <property type="project" value="TreeGrafter"/>
</dbReference>
<reference evidence="2" key="1">
    <citation type="submission" date="2013-12" db="EMBL/GenBank/DDBJ databases">
        <title>The Genome Sequence of Aphanomyces astaci APO3.</title>
        <authorList>
            <consortium name="The Broad Institute Genomics Platform"/>
            <person name="Russ C."/>
            <person name="Tyler B."/>
            <person name="van West P."/>
            <person name="Dieguez-Uribeondo J."/>
            <person name="Young S.K."/>
            <person name="Zeng Q."/>
            <person name="Gargeya S."/>
            <person name="Fitzgerald M."/>
            <person name="Abouelleil A."/>
            <person name="Alvarado L."/>
            <person name="Chapman S.B."/>
            <person name="Gainer-Dewar J."/>
            <person name="Goldberg J."/>
            <person name="Griggs A."/>
            <person name="Gujja S."/>
            <person name="Hansen M."/>
            <person name="Howarth C."/>
            <person name="Imamovic A."/>
            <person name="Ireland A."/>
            <person name="Larimer J."/>
            <person name="McCowan C."/>
            <person name="Murphy C."/>
            <person name="Pearson M."/>
            <person name="Poon T.W."/>
            <person name="Priest M."/>
            <person name="Roberts A."/>
            <person name="Saif S."/>
            <person name="Shea T."/>
            <person name="Sykes S."/>
            <person name="Wortman J."/>
            <person name="Nusbaum C."/>
            <person name="Birren B."/>
        </authorList>
    </citation>
    <scope>NUCLEOTIDE SEQUENCE [LARGE SCALE GENOMIC DNA]</scope>
    <source>
        <strain evidence="2">APO3</strain>
    </source>
</reference>
<dbReference type="EMBL" id="KI913156">
    <property type="protein sequence ID" value="ETV71948.1"/>
    <property type="molecule type" value="Genomic_DNA"/>
</dbReference>
<dbReference type="AlphaFoldDB" id="W4FZ38"/>
<dbReference type="GO" id="GO:0016197">
    <property type="term" value="P:endosomal transport"/>
    <property type="evidence" value="ECO:0007669"/>
    <property type="project" value="TreeGrafter"/>
</dbReference>
<dbReference type="Pfam" id="PF00787">
    <property type="entry name" value="PX"/>
    <property type="match status" value="1"/>
</dbReference>
<dbReference type="InterPro" id="IPR036871">
    <property type="entry name" value="PX_dom_sf"/>
</dbReference>
<dbReference type="CDD" id="cd06093">
    <property type="entry name" value="PX_domain"/>
    <property type="match status" value="1"/>
</dbReference>
<dbReference type="SMART" id="SM00312">
    <property type="entry name" value="PX"/>
    <property type="match status" value="1"/>
</dbReference>
<accession>W4FZ38</accession>
<dbReference type="PANTHER" id="PTHR45827">
    <property type="entry name" value="SORTING NEXIN"/>
    <property type="match status" value="1"/>
</dbReference>
<organism evidence="2">
    <name type="scientific">Aphanomyces astaci</name>
    <name type="common">Crayfish plague agent</name>
    <dbReference type="NCBI Taxonomy" id="112090"/>
    <lineage>
        <taxon>Eukaryota</taxon>
        <taxon>Sar</taxon>
        <taxon>Stramenopiles</taxon>
        <taxon>Oomycota</taxon>
        <taxon>Saprolegniomycetes</taxon>
        <taxon>Saprolegniales</taxon>
        <taxon>Verrucalvaceae</taxon>
        <taxon>Aphanomyces</taxon>
    </lineage>
</organism>
<evidence type="ECO:0000259" key="1">
    <source>
        <dbReference type="PROSITE" id="PS50195"/>
    </source>
</evidence>
<gene>
    <name evidence="2" type="ORF">H257_12779</name>
</gene>
<dbReference type="GO" id="GO:0005886">
    <property type="term" value="C:plasma membrane"/>
    <property type="evidence" value="ECO:0007669"/>
    <property type="project" value="TreeGrafter"/>
</dbReference>